<feature type="signal peptide" evidence="5">
    <location>
        <begin position="1"/>
        <end position="23"/>
    </location>
</feature>
<organism evidence="7 8">
    <name type="scientific">Dechloromonas hankyongensis</name>
    <dbReference type="NCBI Taxonomy" id="2908002"/>
    <lineage>
        <taxon>Bacteria</taxon>
        <taxon>Pseudomonadati</taxon>
        <taxon>Pseudomonadota</taxon>
        <taxon>Betaproteobacteria</taxon>
        <taxon>Rhodocyclales</taxon>
        <taxon>Azonexaceae</taxon>
        <taxon>Dechloromonas</taxon>
    </lineage>
</organism>
<evidence type="ECO:0000256" key="4">
    <source>
        <dbReference type="ARBA" id="ARBA00022970"/>
    </source>
</evidence>
<evidence type="ECO:0000256" key="1">
    <source>
        <dbReference type="ARBA" id="ARBA00010062"/>
    </source>
</evidence>
<keyword evidence="4" id="KW-0029">Amino-acid transport</keyword>
<evidence type="ECO:0000256" key="3">
    <source>
        <dbReference type="ARBA" id="ARBA00022729"/>
    </source>
</evidence>
<sequence length="381" mass="40330">MKQSIKKLVAGTALVMGALSAFASEPIKIGSVLSVTGPAAFLGDPELKTLQMYIDEVNKAGGVAGRPLQLVHYDDGSDANKANGFTKRLLDDDKVDVIIGGTTTGATMSMIPLVEKAGVPFISLGGAVVIVEPVKKFTFKVSHNDRMAAEKIYEDMKKRGITKVALFSETSGFGQSGRKESEAMAAKYGITLVANETFGPKDTDMSPQLTKIKNTPGVQAVYVFGLGQGPAIATKNYKQLGLTLPLYHSHGVASEEFIKLAGPAAEGVRLPASALLVADKLPASDAQKPVVMAYTKAFNDKWKTDVSTFGGHAYDALMLVVNAMKKANGTDKAKVRDAIEATKGYVGTGGVVNMAAADHLGLDLTAFRLLEIKKGDWSMVQ</sequence>
<proteinExistence type="inferred from homology"/>
<dbReference type="CDD" id="cd06333">
    <property type="entry name" value="PBP1_ABC_RPA1789-like"/>
    <property type="match status" value="1"/>
</dbReference>
<dbReference type="InterPro" id="IPR051010">
    <property type="entry name" value="BCAA_transport"/>
</dbReference>
<dbReference type="Pfam" id="PF13458">
    <property type="entry name" value="Peripla_BP_6"/>
    <property type="match status" value="1"/>
</dbReference>
<dbReference type="PANTHER" id="PTHR30483">
    <property type="entry name" value="LEUCINE-SPECIFIC-BINDING PROTEIN"/>
    <property type="match status" value="1"/>
</dbReference>
<dbReference type="InterPro" id="IPR000709">
    <property type="entry name" value="Leu_Ile_Val-bd"/>
</dbReference>
<dbReference type="InterPro" id="IPR028081">
    <property type="entry name" value="Leu-bd"/>
</dbReference>
<dbReference type="PANTHER" id="PTHR30483:SF38">
    <property type="entry name" value="BLR7848 PROTEIN"/>
    <property type="match status" value="1"/>
</dbReference>
<comment type="caution">
    <text evidence="7">The sequence shown here is derived from an EMBL/GenBank/DDBJ whole genome shotgun (WGS) entry which is preliminary data.</text>
</comment>
<keyword evidence="8" id="KW-1185">Reference proteome</keyword>
<dbReference type="RefSeq" id="WP_275712674.1">
    <property type="nucleotide sequence ID" value="NZ_JAKLTN010000010.1"/>
</dbReference>
<dbReference type="SUPFAM" id="SSF53822">
    <property type="entry name" value="Periplasmic binding protein-like I"/>
    <property type="match status" value="1"/>
</dbReference>
<protein>
    <submittedName>
        <fullName evidence="7">ABC transporter substrate-binding protein</fullName>
    </submittedName>
</protein>
<feature type="domain" description="Leucine-binding protein" evidence="6">
    <location>
        <begin position="26"/>
        <end position="361"/>
    </location>
</feature>
<gene>
    <name evidence="7" type="ORF">LZ012_19635</name>
</gene>
<keyword evidence="3 5" id="KW-0732">Signal</keyword>
<accession>A0ABS9K7R2</accession>
<keyword evidence="2" id="KW-0813">Transport</keyword>
<evidence type="ECO:0000256" key="5">
    <source>
        <dbReference type="SAM" id="SignalP"/>
    </source>
</evidence>
<evidence type="ECO:0000313" key="8">
    <source>
        <dbReference type="Proteomes" id="UP001165384"/>
    </source>
</evidence>
<evidence type="ECO:0000313" key="7">
    <source>
        <dbReference type="EMBL" id="MCG2579208.1"/>
    </source>
</evidence>
<reference evidence="7" key="1">
    <citation type="submission" date="2022-01" db="EMBL/GenBank/DDBJ databases">
        <authorList>
            <person name="Jo J.-H."/>
            <person name="Im W.-T."/>
        </authorList>
    </citation>
    <scope>NUCLEOTIDE SEQUENCE</scope>
    <source>
        <strain evidence="7">XY25</strain>
    </source>
</reference>
<name>A0ABS9K7R2_9RHOO</name>
<dbReference type="PRINTS" id="PR00337">
    <property type="entry name" value="LEUILEVALBP"/>
</dbReference>
<evidence type="ECO:0000259" key="6">
    <source>
        <dbReference type="Pfam" id="PF13458"/>
    </source>
</evidence>
<dbReference type="Proteomes" id="UP001165384">
    <property type="component" value="Unassembled WGS sequence"/>
</dbReference>
<dbReference type="InterPro" id="IPR028082">
    <property type="entry name" value="Peripla_BP_I"/>
</dbReference>
<feature type="chain" id="PRO_5045802276" evidence="5">
    <location>
        <begin position="24"/>
        <end position="381"/>
    </location>
</feature>
<dbReference type="EMBL" id="JAKLTN010000010">
    <property type="protein sequence ID" value="MCG2579208.1"/>
    <property type="molecule type" value="Genomic_DNA"/>
</dbReference>
<dbReference type="Gene3D" id="3.40.50.2300">
    <property type="match status" value="2"/>
</dbReference>
<comment type="similarity">
    <text evidence="1">Belongs to the leucine-binding protein family.</text>
</comment>
<evidence type="ECO:0000256" key="2">
    <source>
        <dbReference type="ARBA" id="ARBA00022448"/>
    </source>
</evidence>